<dbReference type="InterPro" id="IPR036513">
    <property type="entry name" value="STAS_dom_sf"/>
</dbReference>
<organism evidence="1 2">
    <name type="scientific">Amycolatopsis nalaikhensis</name>
    <dbReference type="NCBI Taxonomy" id="715472"/>
    <lineage>
        <taxon>Bacteria</taxon>
        <taxon>Bacillati</taxon>
        <taxon>Actinomycetota</taxon>
        <taxon>Actinomycetes</taxon>
        <taxon>Pseudonocardiales</taxon>
        <taxon>Pseudonocardiaceae</taxon>
        <taxon>Amycolatopsis</taxon>
    </lineage>
</organism>
<dbReference type="SUPFAM" id="SSF52091">
    <property type="entry name" value="SpoIIaa-like"/>
    <property type="match status" value="1"/>
</dbReference>
<evidence type="ECO:0000313" key="2">
    <source>
        <dbReference type="Proteomes" id="UP001227101"/>
    </source>
</evidence>
<gene>
    <name evidence="1" type="ORF">QP939_11820</name>
</gene>
<reference evidence="1 2" key="1">
    <citation type="submission" date="2023-06" db="EMBL/GenBank/DDBJ databases">
        <authorList>
            <person name="Oyuntsetseg B."/>
            <person name="Kim S.B."/>
        </authorList>
    </citation>
    <scope>NUCLEOTIDE SEQUENCE [LARGE SCALE GENOMIC DNA]</scope>
    <source>
        <strain evidence="1 2">2-2</strain>
    </source>
</reference>
<name>A0ABY8XU98_9PSEU</name>
<protein>
    <recommendedName>
        <fullName evidence="3">STAS domain-containing protein</fullName>
    </recommendedName>
</protein>
<accession>A0ABY8XU98</accession>
<keyword evidence="2" id="KW-1185">Reference proteome</keyword>
<dbReference type="EMBL" id="CP127173">
    <property type="protein sequence ID" value="WIV59257.1"/>
    <property type="molecule type" value="Genomic_DNA"/>
</dbReference>
<sequence length="128" mass="13331">MTALPWIKDGMVSTLADSPDPDPVLPSTGIEVGDVIEGTVTVRAHGPLDPDEFDGALTRAAGTGATTVLLDLAGVDRCSMEAVAVLLRFARVSGLTPQLVPSPVVRHRLKLLGLHHLLPPSTVPGDGR</sequence>
<dbReference type="Gene3D" id="3.30.750.24">
    <property type="entry name" value="STAS domain"/>
    <property type="match status" value="1"/>
</dbReference>
<evidence type="ECO:0000313" key="1">
    <source>
        <dbReference type="EMBL" id="WIV59257.1"/>
    </source>
</evidence>
<dbReference type="RefSeq" id="WP_285456767.1">
    <property type="nucleotide sequence ID" value="NZ_CP127173.1"/>
</dbReference>
<dbReference type="Proteomes" id="UP001227101">
    <property type="component" value="Chromosome"/>
</dbReference>
<proteinExistence type="predicted"/>
<evidence type="ECO:0008006" key="3">
    <source>
        <dbReference type="Google" id="ProtNLM"/>
    </source>
</evidence>